<dbReference type="PANTHER" id="PTHR12463:SF1">
    <property type="entry name" value="2-OXOGLUTARATE AND FE-DEPENDENT OXYGENASE FAMILY PROTEIN"/>
    <property type="match status" value="1"/>
</dbReference>
<evidence type="ECO:0000259" key="1">
    <source>
        <dbReference type="PROSITE" id="PS51471"/>
    </source>
</evidence>
<dbReference type="PANTHER" id="PTHR12463">
    <property type="entry name" value="OXYGENASE-RELATED"/>
    <property type="match status" value="1"/>
</dbReference>
<keyword evidence="3" id="KW-1185">Reference proteome</keyword>
<protein>
    <submittedName>
        <fullName evidence="2">Alpha-ketoglutarate-dependent dioxygenase AlkB</fullName>
    </submittedName>
</protein>
<name>A0A4Q2KGE6_9SPHN</name>
<gene>
    <name evidence="2" type="ORF">ETX26_09415</name>
</gene>
<dbReference type="InterPro" id="IPR027450">
    <property type="entry name" value="AlkB-like"/>
</dbReference>
<evidence type="ECO:0000313" key="3">
    <source>
        <dbReference type="Proteomes" id="UP000293623"/>
    </source>
</evidence>
<organism evidence="2 3">
    <name type="scientific">Pelagerythrobacter rhizovicinus</name>
    <dbReference type="NCBI Taxonomy" id="2268576"/>
    <lineage>
        <taxon>Bacteria</taxon>
        <taxon>Pseudomonadati</taxon>
        <taxon>Pseudomonadota</taxon>
        <taxon>Alphaproteobacteria</taxon>
        <taxon>Sphingomonadales</taxon>
        <taxon>Erythrobacteraceae</taxon>
        <taxon>Pelagerythrobacter</taxon>
    </lineage>
</organism>
<dbReference type="Proteomes" id="UP000293623">
    <property type="component" value="Unassembled WGS sequence"/>
</dbReference>
<dbReference type="EMBL" id="SDPV01000002">
    <property type="protein sequence ID" value="RXZ64134.1"/>
    <property type="molecule type" value="Genomic_DNA"/>
</dbReference>
<comment type="caution">
    <text evidence="2">The sequence shown here is derived from an EMBL/GenBank/DDBJ whole genome shotgun (WGS) entry which is preliminary data.</text>
</comment>
<dbReference type="InterPro" id="IPR037151">
    <property type="entry name" value="AlkB-like_sf"/>
</dbReference>
<proteinExistence type="predicted"/>
<feature type="domain" description="Fe2OG dioxygenase" evidence="1">
    <location>
        <begin position="100"/>
        <end position="191"/>
    </location>
</feature>
<dbReference type="InterPro" id="IPR032857">
    <property type="entry name" value="ALKBH4"/>
</dbReference>
<keyword evidence="2" id="KW-0560">Oxidoreductase</keyword>
<keyword evidence="2" id="KW-0223">Dioxygenase</keyword>
<dbReference type="SUPFAM" id="SSF51197">
    <property type="entry name" value="Clavaminate synthase-like"/>
    <property type="match status" value="1"/>
</dbReference>
<accession>A0A4Q2KGE6</accession>
<dbReference type="Gene3D" id="2.60.120.590">
    <property type="entry name" value="Alpha-ketoglutarate-dependent dioxygenase AlkB-like"/>
    <property type="match status" value="1"/>
</dbReference>
<dbReference type="GO" id="GO:0032451">
    <property type="term" value="F:demethylase activity"/>
    <property type="evidence" value="ECO:0007669"/>
    <property type="project" value="TreeGrafter"/>
</dbReference>
<dbReference type="GO" id="GO:0051213">
    <property type="term" value="F:dioxygenase activity"/>
    <property type="evidence" value="ECO:0007669"/>
    <property type="project" value="UniProtKB-KW"/>
</dbReference>
<reference evidence="2 3" key="1">
    <citation type="submission" date="2019-01" db="EMBL/GenBank/DDBJ databases">
        <title>Altererythrobacter rhizovicinus sp. nov., isolated from the rhizosphere soil of Haloxylon ammodendron.</title>
        <authorList>
            <person name="Li H.-P."/>
            <person name="Gou J.-Y."/>
            <person name="Yao D."/>
            <person name="Han Q.-Q."/>
            <person name="Shao K.-Z."/>
            <person name="Zhao Q."/>
            <person name="Zhang J.-L."/>
        </authorList>
    </citation>
    <scope>NUCLEOTIDE SEQUENCE [LARGE SCALE GENOMIC DNA]</scope>
    <source>
        <strain evidence="2 3">AY-3R</strain>
    </source>
</reference>
<dbReference type="InterPro" id="IPR005123">
    <property type="entry name" value="Oxoglu/Fe-dep_dioxygenase_dom"/>
</dbReference>
<evidence type="ECO:0000313" key="2">
    <source>
        <dbReference type="EMBL" id="RXZ64134.1"/>
    </source>
</evidence>
<dbReference type="AlphaFoldDB" id="A0A4Q2KGE6"/>
<dbReference type="Pfam" id="PF13532">
    <property type="entry name" value="2OG-FeII_Oxy_2"/>
    <property type="match status" value="1"/>
</dbReference>
<dbReference type="RefSeq" id="WP_129524448.1">
    <property type="nucleotide sequence ID" value="NZ_SDPV01000002.1"/>
</dbReference>
<dbReference type="GO" id="GO:0070988">
    <property type="term" value="P:demethylation"/>
    <property type="evidence" value="ECO:0007669"/>
    <property type="project" value="InterPro"/>
</dbReference>
<dbReference type="OrthoDB" id="278699at2"/>
<dbReference type="PROSITE" id="PS51471">
    <property type="entry name" value="FE2OG_OXY"/>
    <property type="match status" value="1"/>
</dbReference>
<sequence>MGFQRDLFAPEGQAVAPVPGMLLVEDAIGAEEERALEERIDAAPLEPFQFGQWRGKRLTANYGSAYDYQRGRVAEAPPLPDWIEALRMRLAPLAGRDPQDFVQALLIRYDPGAGIGWHRDRPQYGEVLGLSLSAPAVLRLRRRRAQGFERRSIELPPRSLYLLRGEAREAWEHSIAPMAVTRRSLTLRTLR</sequence>